<organism evidence="1 2">
    <name type="scientific">Lentibacillus populi</name>
    <dbReference type="NCBI Taxonomy" id="1827502"/>
    <lineage>
        <taxon>Bacteria</taxon>
        <taxon>Bacillati</taxon>
        <taxon>Bacillota</taxon>
        <taxon>Bacilli</taxon>
        <taxon>Bacillales</taxon>
        <taxon>Bacillaceae</taxon>
        <taxon>Lentibacillus</taxon>
    </lineage>
</organism>
<keyword evidence="2" id="KW-1185">Reference proteome</keyword>
<dbReference type="AlphaFoldDB" id="A0A9W5X6V1"/>
<evidence type="ECO:0000313" key="1">
    <source>
        <dbReference type="EMBL" id="GGB50528.1"/>
    </source>
</evidence>
<dbReference type="RefSeq" id="WP_371871328.1">
    <property type="nucleotide sequence ID" value="NZ_BMJD01000027.1"/>
</dbReference>
<evidence type="ECO:0000313" key="2">
    <source>
        <dbReference type="Proteomes" id="UP000621492"/>
    </source>
</evidence>
<reference evidence="1" key="2">
    <citation type="submission" date="2020-09" db="EMBL/GenBank/DDBJ databases">
        <authorList>
            <person name="Sun Q."/>
            <person name="Zhou Y."/>
        </authorList>
    </citation>
    <scope>NUCLEOTIDE SEQUENCE</scope>
    <source>
        <strain evidence="1">CGMCC 1.15454</strain>
    </source>
</reference>
<protein>
    <submittedName>
        <fullName evidence="1">Uncharacterized protein</fullName>
    </submittedName>
</protein>
<accession>A0A9W5X6V1</accession>
<proteinExistence type="predicted"/>
<reference evidence="1" key="1">
    <citation type="journal article" date="2014" name="Int. J. Syst. Evol. Microbiol.">
        <title>Complete genome sequence of Corynebacterium casei LMG S-19264T (=DSM 44701T), isolated from a smear-ripened cheese.</title>
        <authorList>
            <consortium name="US DOE Joint Genome Institute (JGI-PGF)"/>
            <person name="Walter F."/>
            <person name="Albersmeier A."/>
            <person name="Kalinowski J."/>
            <person name="Ruckert C."/>
        </authorList>
    </citation>
    <scope>NUCLEOTIDE SEQUENCE</scope>
    <source>
        <strain evidence="1">CGMCC 1.15454</strain>
    </source>
</reference>
<dbReference type="EMBL" id="BMJD01000027">
    <property type="protein sequence ID" value="GGB50528.1"/>
    <property type="molecule type" value="Genomic_DNA"/>
</dbReference>
<comment type="caution">
    <text evidence="1">The sequence shown here is derived from an EMBL/GenBank/DDBJ whole genome shotgun (WGS) entry which is preliminary data.</text>
</comment>
<name>A0A9W5X6V1_9BACI</name>
<sequence>MVPNEGTVKIMKWSEVRELYPNQFVKLKVLSSHIENSQEFIEDIAVIKPVSEKSATTELLNSIGDELVYHTAHENIVLEVRQDVGLRRFRYHENQA</sequence>
<gene>
    <name evidence="1" type="ORF">GCM10011409_30110</name>
</gene>
<dbReference type="Proteomes" id="UP000621492">
    <property type="component" value="Unassembled WGS sequence"/>
</dbReference>